<sequence>MMIKDKLGRAGASLSHVQKASFKFVFEVVVEHVDKVHAQAYAGVPLLVVVQKRDHVYATSCVTCPSSKAATVAVSFSETIALDLTLFGEPLQDAEAEEQRLYLLKKAMQMQRASGSLHSPLASGNEKGKDQVVFLEKDLKVALRTHEANGKTVGKVHVDASKWARVPSGSVTERLTLSNGSVLFLKVKSRLVDTAKPGIKSGKALSSGSSVHSSRWGRGRSKSGKSLFGRKKAGGDDDVDDGSSSFLGGTSIADSDEWLNNVEDLDDLLDDGQSPHDKPGSSVLNEMGRAVSLQTSEHEQSSTKGSKIALDHVQASESSGNVAAVRDAQQRLQELEEENKRILDATHSIADATARVEREMRMVQQEMDLQDVEDCDKLSIADLEKQLRVLVEKNELLESNIYTIEQELGDAGDKASTRSGSGRPDQAEQVKRDIQRLTKQLEKDTKFLDAIEELKTTKLAYAIALCDLEEARYSIRLQQR</sequence>
<reference evidence="3" key="1">
    <citation type="journal article" date="2019" name="Nat. Commun.">
        <title>Expansion of phycobilisome linker gene families in mesophilic red algae.</title>
        <authorList>
            <person name="Lee J."/>
            <person name="Kim D."/>
            <person name="Bhattacharya D."/>
            <person name="Yoon H.S."/>
        </authorList>
    </citation>
    <scope>NUCLEOTIDE SEQUENCE [LARGE SCALE GENOMIC DNA]</scope>
    <source>
        <strain evidence="3">CCMP 1328</strain>
    </source>
</reference>
<evidence type="ECO:0008006" key="4">
    <source>
        <dbReference type="Google" id="ProtNLM"/>
    </source>
</evidence>
<dbReference type="EMBL" id="VRMN01000012">
    <property type="protein sequence ID" value="KAA8491693.1"/>
    <property type="molecule type" value="Genomic_DNA"/>
</dbReference>
<evidence type="ECO:0000256" key="1">
    <source>
        <dbReference type="SAM" id="MobiDB-lite"/>
    </source>
</evidence>
<feature type="compositionally biased region" description="Basic residues" evidence="1">
    <location>
        <begin position="215"/>
        <end position="232"/>
    </location>
</feature>
<evidence type="ECO:0000313" key="3">
    <source>
        <dbReference type="Proteomes" id="UP000324585"/>
    </source>
</evidence>
<evidence type="ECO:0000313" key="2">
    <source>
        <dbReference type="EMBL" id="KAA8491693.1"/>
    </source>
</evidence>
<feature type="region of interest" description="Disordered" evidence="1">
    <location>
        <begin position="198"/>
        <end position="244"/>
    </location>
</feature>
<proteinExistence type="predicted"/>
<feature type="compositionally biased region" description="Low complexity" evidence="1">
    <location>
        <begin position="201"/>
        <end position="214"/>
    </location>
</feature>
<gene>
    <name evidence="2" type="ORF">FVE85_9740</name>
</gene>
<organism evidence="2 3">
    <name type="scientific">Porphyridium purpureum</name>
    <name type="common">Red alga</name>
    <name type="synonym">Porphyridium cruentum</name>
    <dbReference type="NCBI Taxonomy" id="35688"/>
    <lineage>
        <taxon>Eukaryota</taxon>
        <taxon>Rhodophyta</taxon>
        <taxon>Bangiophyceae</taxon>
        <taxon>Porphyridiales</taxon>
        <taxon>Porphyridiaceae</taxon>
        <taxon>Porphyridium</taxon>
    </lineage>
</organism>
<dbReference type="AlphaFoldDB" id="A0A5J4YM10"/>
<feature type="region of interest" description="Disordered" evidence="1">
    <location>
        <begin position="409"/>
        <end position="431"/>
    </location>
</feature>
<accession>A0A5J4YM10</accession>
<dbReference type="Proteomes" id="UP000324585">
    <property type="component" value="Unassembled WGS sequence"/>
</dbReference>
<comment type="caution">
    <text evidence="2">The sequence shown here is derived from an EMBL/GenBank/DDBJ whole genome shotgun (WGS) entry which is preliminary data.</text>
</comment>
<name>A0A5J4YM10_PORPP</name>
<keyword evidence="3" id="KW-1185">Reference proteome</keyword>
<protein>
    <recommendedName>
        <fullName evidence="4">C2 NT-type domain-containing protein</fullName>
    </recommendedName>
</protein>